<dbReference type="CDD" id="cd06222">
    <property type="entry name" value="RNase_H_like"/>
    <property type="match status" value="1"/>
</dbReference>
<name>A0A2P5FHI0_TREOI</name>
<dbReference type="Gene3D" id="3.30.420.10">
    <property type="entry name" value="Ribonuclease H-like superfamily/Ribonuclease H"/>
    <property type="match status" value="1"/>
</dbReference>
<dbReference type="SUPFAM" id="SSF53098">
    <property type="entry name" value="Ribonuclease H-like"/>
    <property type="match status" value="1"/>
</dbReference>
<feature type="domain" description="RNase H type-1" evidence="1">
    <location>
        <begin position="263"/>
        <end position="368"/>
    </location>
</feature>
<dbReference type="GO" id="GO:0003676">
    <property type="term" value="F:nucleic acid binding"/>
    <property type="evidence" value="ECO:0007669"/>
    <property type="project" value="InterPro"/>
</dbReference>
<dbReference type="InterPro" id="IPR002156">
    <property type="entry name" value="RNaseH_domain"/>
</dbReference>
<dbReference type="InterPro" id="IPR044730">
    <property type="entry name" value="RNase_H-like_dom_plant"/>
</dbReference>
<dbReference type="Pfam" id="PF13456">
    <property type="entry name" value="RVT_3"/>
    <property type="match status" value="1"/>
</dbReference>
<proteinExistence type="predicted"/>
<dbReference type="InterPro" id="IPR036397">
    <property type="entry name" value="RNaseH_sf"/>
</dbReference>
<dbReference type="PANTHER" id="PTHR33116:SF86">
    <property type="entry name" value="REVERSE TRANSCRIPTASE DOMAIN-CONTAINING PROTEIN"/>
    <property type="match status" value="1"/>
</dbReference>
<dbReference type="GO" id="GO:0004523">
    <property type="term" value="F:RNA-DNA hybrid ribonuclease activity"/>
    <property type="evidence" value="ECO:0007669"/>
    <property type="project" value="InterPro"/>
</dbReference>
<dbReference type="AlphaFoldDB" id="A0A2P5FHI0"/>
<dbReference type="Proteomes" id="UP000237000">
    <property type="component" value="Unassembled WGS sequence"/>
</dbReference>
<sequence>MSTFMLPKNICDELDRAVMKFWWRGSTHHGGFWHPKDWDAVCQPKALGGLGFRKFHDINRALIAKLGWSLQTEKDKLWIRALKDKYFRHSQFVQYRPSKSSSWAWKGILKCKDIICRRFYFKVGAQSSVNIWEDPWISWMNNFRPCPRNVEAGKVNLVVADLWDNENGFWKVELLRSLLDDLSVKQILKIHWLGSQAYDRVIWTGSRTGMFSIKTAYLLDQEYRFSSPTARCWQNIWKSKIHESLKVLLWRIAIETFPLRTVSVIARDSEGEPLVVQIFRGLCDSVEAAEAFAMLKGVELALRKGWSWVILEGDSLNVITSLKGAVDAVSWEAESYVSAARKLSHHFDFIVFDWIPRNVNIFAHYVSRLGLLESFCSSNSSGASISSVGSGSSTEWRLVFLYP</sequence>
<dbReference type="InParanoid" id="A0A2P5FHI0"/>
<reference evidence="3" key="1">
    <citation type="submission" date="2016-06" db="EMBL/GenBank/DDBJ databases">
        <title>Parallel loss of symbiosis genes in relatives of nitrogen-fixing non-legume Parasponia.</title>
        <authorList>
            <person name="Van Velzen R."/>
            <person name="Holmer R."/>
            <person name="Bu F."/>
            <person name="Rutten L."/>
            <person name="Van Zeijl A."/>
            <person name="Liu W."/>
            <person name="Santuari L."/>
            <person name="Cao Q."/>
            <person name="Sharma T."/>
            <person name="Shen D."/>
            <person name="Roswanjaya Y."/>
            <person name="Wardhani T."/>
            <person name="Kalhor M.S."/>
            <person name="Jansen J."/>
            <person name="Van den Hoogen J."/>
            <person name="Gungor B."/>
            <person name="Hartog M."/>
            <person name="Hontelez J."/>
            <person name="Verver J."/>
            <person name="Yang W.-C."/>
            <person name="Schijlen E."/>
            <person name="Repin R."/>
            <person name="Schilthuizen M."/>
            <person name="Schranz E."/>
            <person name="Heidstra R."/>
            <person name="Miyata K."/>
            <person name="Fedorova E."/>
            <person name="Kohlen W."/>
            <person name="Bisseling T."/>
            <person name="Smit S."/>
            <person name="Geurts R."/>
        </authorList>
    </citation>
    <scope>NUCLEOTIDE SEQUENCE [LARGE SCALE GENOMIC DNA]</scope>
    <source>
        <strain evidence="3">cv. RG33-2</strain>
    </source>
</reference>
<dbReference type="EMBL" id="JXTC01000033">
    <property type="protein sequence ID" value="PON97255.1"/>
    <property type="molecule type" value="Genomic_DNA"/>
</dbReference>
<dbReference type="PANTHER" id="PTHR33116">
    <property type="entry name" value="REVERSE TRANSCRIPTASE ZINC-BINDING DOMAIN-CONTAINING PROTEIN-RELATED-RELATED"/>
    <property type="match status" value="1"/>
</dbReference>
<organism evidence="2 3">
    <name type="scientific">Trema orientale</name>
    <name type="common">Charcoal tree</name>
    <name type="synonym">Celtis orientalis</name>
    <dbReference type="NCBI Taxonomy" id="63057"/>
    <lineage>
        <taxon>Eukaryota</taxon>
        <taxon>Viridiplantae</taxon>
        <taxon>Streptophyta</taxon>
        <taxon>Embryophyta</taxon>
        <taxon>Tracheophyta</taxon>
        <taxon>Spermatophyta</taxon>
        <taxon>Magnoliopsida</taxon>
        <taxon>eudicotyledons</taxon>
        <taxon>Gunneridae</taxon>
        <taxon>Pentapetalae</taxon>
        <taxon>rosids</taxon>
        <taxon>fabids</taxon>
        <taxon>Rosales</taxon>
        <taxon>Cannabaceae</taxon>
        <taxon>Trema</taxon>
    </lineage>
</organism>
<protein>
    <submittedName>
        <fullName evidence="2">Ribonuclease H-like domain containing protein</fullName>
    </submittedName>
</protein>
<comment type="caution">
    <text evidence="2">The sequence shown here is derived from an EMBL/GenBank/DDBJ whole genome shotgun (WGS) entry which is preliminary data.</text>
</comment>
<dbReference type="InterPro" id="IPR012337">
    <property type="entry name" value="RNaseH-like_sf"/>
</dbReference>
<evidence type="ECO:0000259" key="1">
    <source>
        <dbReference type="Pfam" id="PF13456"/>
    </source>
</evidence>
<dbReference type="STRING" id="63057.A0A2P5FHI0"/>
<evidence type="ECO:0000313" key="3">
    <source>
        <dbReference type="Proteomes" id="UP000237000"/>
    </source>
</evidence>
<keyword evidence="3" id="KW-1185">Reference proteome</keyword>
<evidence type="ECO:0000313" key="2">
    <source>
        <dbReference type="EMBL" id="PON97255.1"/>
    </source>
</evidence>
<accession>A0A2P5FHI0</accession>
<dbReference type="OrthoDB" id="1929473at2759"/>
<gene>
    <name evidence="2" type="ORF">TorRG33x02_070110</name>
</gene>